<gene>
    <name evidence="1" type="ORF">BRO54_3671</name>
</gene>
<evidence type="ECO:0000313" key="2">
    <source>
        <dbReference type="Proteomes" id="UP000186030"/>
    </source>
</evidence>
<evidence type="ECO:0000313" key="1">
    <source>
        <dbReference type="EMBL" id="OKO88379.1"/>
    </source>
</evidence>
<proteinExistence type="predicted"/>
<name>A0A1Q5SK38_9BACL</name>
<organism evidence="1 2">
    <name type="scientific">Geobacillus proteiniphilus</name>
    <dbReference type="NCBI Taxonomy" id="860353"/>
    <lineage>
        <taxon>Bacteria</taxon>
        <taxon>Bacillati</taxon>
        <taxon>Bacillota</taxon>
        <taxon>Bacilli</taxon>
        <taxon>Bacillales</taxon>
        <taxon>Anoxybacillaceae</taxon>
        <taxon>Geobacillus</taxon>
    </lineage>
</organism>
<dbReference type="Proteomes" id="UP000186030">
    <property type="component" value="Unassembled WGS sequence"/>
</dbReference>
<accession>A0A1Q5SK38</accession>
<comment type="caution">
    <text evidence="1">The sequence shown here is derived from an EMBL/GenBank/DDBJ whole genome shotgun (WGS) entry which is preliminary data.</text>
</comment>
<reference evidence="1 2" key="1">
    <citation type="submission" date="2016-11" db="EMBL/GenBank/DDBJ databases">
        <authorList>
            <person name="Kadnikov V."/>
            <person name="Nazina T."/>
        </authorList>
    </citation>
    <scope>NUCLEOTIDE SEQUENCE [LARGE SCALE GENOMIC DNA]</scope>
    <source>
        <strain evidence="1 2">1017</strain>
    </source>
</reference>
<protein>
    <submittedName>
        <fullName evidence="1">Uncharacterized protein</fullName>
    </submittedName>
</protein>
<sequence>MSSAFKRNSSIHCGSFFIREISSTTSRVRPRWARKTETSLSTKPYLYSPISGAFFAISVHLPSCS</sequence>
<dbReference type="AlphaFoldDB" id="A0A1Q5SK38"/>
<reference evidence="2" key="2">
    <citation type="submission" date="2017-01" db="EMBL/GenBank/DDBJ databases">
        <title>Genome sequencing and annotation of Geobacillus sp. 1017, a Hydrocarbon-Oxidizing Thermophilic Bacterium Isolated from a Heavy Oil Reservoir (China).</title>
        <authorList>
            <person name="Kadnikov V.V."/>
            <person name="Mardanov A.V."/>
            <person name="Poltaraus A.B."/>
            <person name="Sokolova D.S."/>
            <person name="Semenova E.M."/>
            <person name="Ravin N.V."/>
            <person name="Tourova T.P."/>
            <person name="Nazina T.N."/>
        </authorList>
    </citation>
    <scope>NUCLEOTIDE SEQUENCE [LARGE SCALE GENOMIC DNA]</scope>
    <source>
        <strain evidence="2">1017</strain>
    </source>
</reference>
<dbReference type="EMBL" id="MQMG01000077">
    <property type="protein sequence ID" value="OKO88379.1"/>
    <property type="molecule type" value="Genomic_DNA"/>
</dbReference>